<dbReference type="SUPFAM" id="SSF53218">
    <property type="entry name" value="Molybdenum cofactor biosynthesis proteins"/>
    <property type="match status" value="1"/>
</dbReference>
<dbReference type="InterPro" id="IPR001453">
    <property type="entry name" value="MoaB/Mog_dom"/>
</dbReference>
<reference evidence="13" key="1">
    <citation type="submission" date="2006-07" db="EMBL/GenBank/DDBJ databases">
        <title>Complete sequence of Thiomicrospira crunogena XCL-2.</title>
        <authorList>
            <consortium name="US DOE Joint Genome Institute"/>
            <person name="Copeland A."/>
            <person name="Lucas S."/>
            <person name="Lapidus A."/>
            <person name="Barry K."/>
            <person name="Detter J.C."/>
            <person name="Glavina del Rio T."/>
            <person name="Hammon N."/>
            <person name="Israni S."/>
            <person name="Dalin E."/>
            <person name="Tice H."/>
            <person name="Pitluck S."/>
            <person name="Chain P."/>
            <person name="Malfatti S."/>
            <person name="Shin M."/>
            <person name="Vergez L."/>
            <person name="Schmutz J."/>
            <person name="Larimer F."/>
            <person name="Land M."/>
            <person name="Hauser L."/>
            <person name="Kyrpides N."/>
            <person name="Lykidis A."/>
            <person name="Scott K.M."/>
            <person name="Sievert S."/>
            <person name="Kerfeld C."/>
            <person name="Freyermuth S."/>
            <person name="Dobrinski K."/>
            <person name="Boller A."/>
            <person name="Fitzpatrick K."/>
            <person name="Thoma P."/>
            <person name="Moore J."/>
            <person name="Richardson P."/>
        </authorList>
    </citation>
    <scope>NUCLEOTIDE SEQUENCE</scope>
    <source>
        <strain evidence="13">XCL-2</strain>
    </source>
</reference>
<evidence type="ECO:0000256" key="8">
    <source>
        <dbReference type="ARBA" id="ARBA00022842"/>
    </source>
</evidence>
<evidence type="ECO:0000256" key="10">
    <source>
        <dbReference type="ARBA" id="ARBA00047317"/>
    </source>
</evidence>
<keyword evidence="6 11" id="KW-0808">Transferase</keyword>
<dbReference type="KEGG" id="tcx:Tcr_0161"/>
<evidence type="ECO:0000256" key="9">
    <source>
        <dbReference type="ARBA" id="ARBA00023150"/>
    </source>
</evidence>
<dbReference type="FunFam" id="3.40.980.10:FF:000004">
    <property type="entry name" value="Molybdopterin molybdenumtransferase"/>
    <property type="match status" value="1"/>
</dbReference>
<dbReference type="NCBIfam" id="TIGR00177">
    <property type="entry name" value="molyb_syn"/>
    <property type="match status" value="1"/>
</dbReference>
<dbReference type="InterPro" id="IPR036688">
    <property type="entry name" value="MoeA_C_domain_IV_sf"/>
</dbReference>
<dbReference type="InterPro" id="IPR036135">
    <property type="entry name" value="MoeA_linker/N_sf"/>
</dbReference>
<dbReference type="SMART" id="SM00852">
    <property type="entry name" value="MoCF_biosynth"/>
    <property type="match status" value="1"/>
</dbReference>
<name>Q31JB6_HYDCU</name>
<feature type="domain" description="MoaB/Mog" evidence="12">
    <location>
        <begin position="175"/>
        <end position="312"/>
    </location>
</feature>
<dbReference type="Gene3D" id="3.90.105.10">
    <property type="entry name" value="Molybdopterin biosynthesis moea protein, domain 2"/>
    <property type="match status" value="1"/>
</dbReference>
<dbReference type="GO" id="GO:0006777">
    <property type="term" value="P:Mo-molybdopterin cofactor biosynthetic process"/>
    <property type="evidence" value="ECO:0007669"/>
    <property type="project" value="UniProtKB-UniRule"/>
</dbReference>
<dbReference type="EC" id="2.10.1.1" evidence="11"/>
<proteinExistence type="inferred from homology"/>
<dbReference type="InterPro" id="IPR036425">
    <property type="entry name" value="MoaB/Mog-like_dom_sf"/>
</dbReference>
<dbReference type="Pfam" id="PF03453">
    <property type="entry name" value="MoeA_N"/>
    <property type="match status" value="1"/>
</dbReference>
<dbReference type="GO" id="GO:0005829">
    <property type="term" value="C:cytosol"/>
    <property type="evidence" value="ECO:0007669"/>
    <property type="project" value="TreeGrafter"/>
</dbReference>
<gene>
    <name evidence="13" type="ordered locus">Tcr_0161</name>
</gene>
<dbReference type="SUPFAM" id="SSF63882">
    <property type="entry name" value="MoeA N-terminal region -like"/>
    <property type="match status" value="1"/>
</dbReference>
<organism evidence="13">
    <name type="scientific">Hydrogenovibrio crunogenus (strain DSM 25203 / XCL-2)</name>
    <name type="common">Thiomicrospira crunogena</name>
    <dbReference type="NCBI Taxonomy" id="317025"/>
    <lineage>
        <taxon>Bacteria</taxon>
        <taxon>Pseudomonadati</taxon>
        <taxon>Pseudomonadota</taxon>
        <taxon>Gammaproteobacteria</taxon>
        <taxon>Thiotrichales</taxon>
        <taxon>Piscirickettsiaceae</taxon>
        <taxon>Hydrogenovibrio</taxon>
    </lineage>
</organism>
<evidence type="ECO:0000256" key="1">
    <source>
        <dbReference type="ARBA" id="ARBA00001946"/>
    </source>
</evidence>
<evidence type="ECO:0000256" key="6">
    <source>
        <dbReference type="ARBA" id="ARBA00022679"/>
    </source>
</evidence>
<dbReference type="PANTHER" id="PTHR10192">
    <property type="entry name" value="MOLYBDOPTERIN BIOSYNTHESIS PROTEIN"/>
    <property type="match status" value="1"/>
</dbReference>
<dbReference type="Gene3D" id="2.40.340.10">
    <property type="entry name" value="MoeA, C-terminal, domain IV"/>
    <property type="match status" value="1"/>
</dbReference>
<dbReference type="InterPro" id="IPR008284">
    <property type="entry name" value="MoCF_biosynth_CS"/>
</dbReference>
<comment type="function">
    <text evidence="2 11">Catalyzes the insertion of molybdate into adenylated molybdopterin with the concomitant release of AMP.</text>
</comment>
<dbReference type="GO" id="GO:0061599">
    <property type="term" value="F:molybdopterin molybdotransferase activity"/>
    <property type="evidence" value="ECO:0007669"/>
    <property type="project" value="UniProtKB-UniRule"/>
</dbReference>
<comment type="cofactor">
    <cofactor evidence="1 11">
        <name>Mg(2+)</name>
        <dbReference type="ChEBI" id="CHEBI:18420"/>
    </cofactor>
</comment>
<dbReference type="SUPFAM" id="SSF63867">
    <property type="entry name" value="MoeA C-terminal domain-like"/>
    <property type="match status" value="1"/>
</dbReference>
<dbReference type="eggNOG" id="COG0303">
    <property type="taxonomic scope" value="Bacteria"/>
</dbReference>
<dbReference type="Gene3D" id="3.40.980.10">
    <property type="entry name" value="MoaB/Mog-like domain"/>
    <property type="match status" value="1"/>
</dbReference>
<dbReference type="GO" id="GO:0046872">
    <property type="term" value="F:metal ion binding"/>
    <property type="evidence" value="ECO:0007669"/>
    <property type="project" value="UniProtKB-UniRule"/>
</dbReference>
<evidence type="ECO:0000256" key="11">
    <source>
        <dbReference type="RuleBase" id="RU365090"/>
    </source>
</evidence>
<evidence type="ECO:0000256" key="4">
    <source>
        <dbReference type="ARBA" id="ARBA00010763"/>
    </source>
</evidence>
<dbReference type="CDD" id="cd00887">
    <property type="entry name" value="MoeA"/>
    <property type="match status" value="1"/>
</dbReference>
<dbReference type="InterPro" id="IPR038987">
    <property type="entry name" value="MoeA-like"/>
</dbReference>
<dbReference type="Gene3D" id="2.170.190.11">
    <property type="entry name" value="Molybdopterin biosynthesis moea protein, domain 3"/>
    <property type="match status" value="1"/>
</dbReference>
<keyword evidence="5 11" id="KW-0500">Molybdenum</keyword>
<protein>
    <recommendedName>
        <fullName evidence="11">Molybdopterin molybdenumtransferase</fullName>
        <ecNumber evidence="11">2.10.1.1</ecNumber>
    </recommendedName>
</protein>
<keyword evidence="7 11" id="KW-0479">Metal-binding</keyword>
<dbReference type="UniPathway" id="UPA00344"/>
<dbReference type="InterPro" id="IPR005111">
    <property type="entry name" value="MoeA_C_domain_IV"/>
</dbReference>
<dbReference type="OrthoDB" id="9804758at2"/>
<dbReference type="STRING" id="317025.Tcr_0161"/>
<dbReference type="HOGENOM" id="CLU_010186_7_0_6"/>
<comment type="pathway">
    <text evidence="3 11">Cofactor biosynthesis; molybdopterin biosynthesis.</text>
</comment>
<dbReference type="InterPro" id="IPR005110">
    <property type="entry name" value="MoeA_linker/N"/>
</dbReference>
<dbReference type="NCBIfam" id="NF045515">
    <property type="entry name" value="Glp_gephyrin"/>
    <property type="match status" value="1"/>
</dbReference>
<evidence type="ECO:0000256" key="7">
    <source>
        <dbReference type="ARBA" id="ARBA00022723"/>
    </source>
</evidence>
<dbReference type="PROSITE" id="PS01079">
    <property type="entry name" value="MOCF_BIOSYNTHESIS_2"/>
    <property type="match status" value="1"/>
</dbReference>
<keyword evidence="9 11" id="KW-0501">Molybdenum cofactor biosynthesis</keyword>
<dbReference type="AlphaFoldDB" id="Q31JB6"/>
<dbReference type="Pfam" id="PF03454">
    <property type="entry name" value="MoeA_C"/>
    <property type="match status" value="1"/>
</dbReference>
<comment type="catalytic activity">
    <reaction evidence="10">
        <text>adenylyl-molybdopterin + molybdate = Mo-molybdopterin + AMP + H(+)</text>
        <dbReference type="Rhea" id="RHEA:35047"/>
        <dbReference type="ChEBI" id="CHEBI:15378"/>
        <dbReference type="ChEBI" id="CHEBI:36264"/>
        <dbReference type="ChEBI" id="CHEBI:62727"/>
        <dbReference type="ChEBI" id="CHEBI:71302"/>
        <dbReference type="ChEBI" id="CHEBI:456215"/>
        <dbReference type="EC" id="2.10.1.1"/>
    </reaction>
</comment>
<evidence type="ECO:0000259" key="12">
    <source>
        <dbReference type="SMART" id="SM00852"/>
    </source>
</evidence>
<evidence type="ECO:0000256" key="5">
    <source>
        <dbReference type="ARBA" id="ARBA00022505"/>
    </source>
</evidence>
<dbReference type="PANTHER" id="PTHR10192:SF5">
    <property type="entry name" value="GEPHYRIN"/>
    <property type="match status" value="1"/>
</dbReference>
<dbReference type="EMBL" id="CP000109">
    <property type="protein sequence ID" value="ABB40757.1"/>
    <property type="molecule type" value="Genomic_DNA"/>
</dbReference>
<sequence>MKTFDEALSYLVSQAKSTQKTETLPIQQALGKVLANPVISGVNVPPHDNSQMDGYAINLLDLTHEDTFHVSQRIPAGSEPASLELGTVARIFTGAPIPAEANAVIMQEETEQVGDKIKITAERTRSGQNIRHIGEDIETGHVLFEKGHRLRSEDLGLIASIGIAEVNVFQPLKIATFTTGDELLEPGQAPEKGKIYNANRYVLAGAVPQLGFELIDLGRVNDTLEDTIEAMKQAAEVGDVVMTTGGVSVGEEDHIKPAIESLGKLDMWKVKMKPGKPLAFGDIQGTPFIGLPGNPVSAFATFNLFARPYLLRMQGVKEICITPVWLEADFDWPKANFRREFARAKLKVDETHQKTVVALFPNQGSGVLTSAVWAEGFAVIPEDTTITKGDKVAFYAFNDMI</sequence>
<comment type="similarity">
    <text evidence="4 11">Belongs to the MoeA family.</text>
</comment>
<dbReference type="Pfam" id="PF00994">
    <property type="entry name" value="MoCF_biosynth"/>
    <property type="match status" value="1"/>
</dbReference>
<evidence type="ECO:0000256" key="3">
    <source>
        <dbReference type="ARBA" id="ARBA00005046"/>
    </source>
</evidence>
<evidence type="ECO:0000313" key="13">
    <source>
        <dbReference type="EMBL" id="ABB40757.1"/>
    </source>
</evidence>
<keyword evidence="8 11" id="KW-0460">Magnesium</keyword>
<evidence type="ECO:0000256" key="2">
    <source>
        <dbReference type="ARBA" id="ARBA00002901"/>
    </source>
</evidence>
<accession>Q31JB6</accession>